<dbReference type="InterPro" id="IPR039509">
    <property type="entry name" value="SPATA31"/>
</dbReference>
<comment type="caution">
    <text evidence="4">The sequence shown here is derived from an EMBL/GenBank/DDBJ whole genome shotgun (WGS) entry which is preliminary data.</text>
</comment>
<accession>A0A444UW42</accession>
<evidence type="ECO:0000313" key="5">
    <source>
        <dbReference type="Proteomes" id="UP000289886"/>
    </source>
</evidence>
<comment type="similarity">
    <text evidence="1">Belongs to the SPATA31 family.</text>
</comment>
<reference evidence="4 5" key="1">
    <citation type="submission" date="2019-01" db="EMBL/GenBank/DDBJ databases">
        <title>Draft Genome and Complete Hox-Cluster Characterization of the Sterlet Sturgeon (Acipenser ruthenus).</title>
        <authorList>
            <person name="Wei Q."/>
        </authorList>
    </citation>
    <scope>NUCLEOTIDE SEQUENCE [LARGE SCALE GENOMIC DNA]</scope>
    <source>
        <strain evidence="4">WHYD16114868_AA</strain>
        <tissue evidence="4">Blood</tissue>
    </source>
</reference>
<evidence type="ECO:0000259" key="3">
    <source>
        <dbReference type="Pfam" id="PF14650"/>
    </source>
</evidence>
<feature type="domain" description="SPATA31" evidence="3">
    <location>
        <begin position="13"/>
        <end position="156"/>
    </location>
</feature>
<evidence type="ECO:0000313" key="4">
    <source>
        <dbReference type="EMBL" id="RXM92372.1"/>
    </source>
</evidence>
<sequence length="346" mass="39559">MYKKSMALMIPKAPPLPPRIKPSGAPVVFEAVDTPFLSKEVRDNLEFHVKRKKLQHQWGLPMMVQESLNAFIPPVPKLIVSELHPMPQYQIVVELSDLPFISKKHRKDVEFNIKRKIIHRRWGYPKFVITSLKSMCPPASIAKDLLHQKETESLLRNSSPSGKRKTLDKNPPLFVSAKGTAQNQSKLRAPDVRFLIHNRDMEVIDRFEVHLSKKCLAIKLEMIPKIVQTSYKIAFPVVKIPLKKLIPPGVVFLQTRPDTVLFMEQPAIDRIEMNLKHKRIESQWGVVTMYKKSMALMIPKAPPLPPRIKPSGEPVVFEAVDTPFLSKELAIQQLEVTAYPINCLTN</sequence>
<dbReference type="Proteomes" id="UP000289886">
    <property type="component" value="Unassembled WGS sequence"/>
</dbReference>
<keyword evidence="5" id="KW-1185">Reference proteome</keyword>
<evidence type="ECO:0000256" key="2">
    <source>
        <dbReference type="SAM" id="MobiDB-lite"/>
    </source>
</evidence>
<evidence type="ECO:0000256" key="1">
    <source>
        <dbReference type="ARBA" id="ARBA00035009"/>
    </source>
</evidence>
<dbReference type="AlphaFoldDB" id="A0A444UW42"/>
<proteinExistence type="inferred from homology"/>
<organism evidence="4 5">
    <name type="scientific">Acipenser ruthenus</name>
    <name type="common">Sterlet sturgeon</name>
    <dbReference type="NCBI Taxonomy" id="7906"/>
    <lineage>
        <taxon>Eukaryota</taxon>
        <taxon>Metazoa</taxon>
        <taxon>Chordata</taxon>
        <taxon>Craniata</taxon>
        <taxon>Vertebrata</taxon>
        <taxon>Euteleostomi</taxon>
        <taxon>Actinopterygii</taxon>
        <taxon>Chondrostei</taxon>
        <taxon>Acipenseriformes</taxon>
        <taxon>Acipenseridae</taxon>
        <taxon>Acipenser</taxon>
    </lineage>
</organism>
<feature type="region of interest" description="Disordered" evidence="2">
    <location>
        <begin position="152"/>
        <end position="182"/>
    </location>
</feature>
<gene>
    <name evidence="4" type="ORF">EOD39_20204</name>
</gene>
<dbReference type="PANTHER" id="PTHR21859:SF12">
    <property type="entry name" value="SPERMATOGENESIS-ASSOCIATED PROTEIN 31D1"/>
    <property type="match status" value="1"/>
</dbReference>
<dbReference type="PANTHER" id="PTHR21859">
    <property type="entry name" value="ACROSOME-SPECIFIC PROTEIN"/>
    <property type="match status" value="1"/>
</dbReference>
<name>A0A444UW42_ACIRT</name>
<protein>
    <submittedName>
        <fullName evidence="4">Spermatogenesis-associated protein 31D1</fullName>
    </submittedName>
</protein>
<dbReference type="EMBL" id="SCEB01006398">
    <property type="protein sequence ID" value="RXM92372.1"/>
    <property type="molecule type" value="Genomic_DNA"/>
</dbReference>
<dbReference type="Pfam" id="PF14650">
    <property type="entry name" value="FAM75"/>
    <property type="match status" value="1"/>
</dbReference>